<dbReference type="Pfam" id="PF06429">
    <property type="entry name" value="Flg_bbr_C"/>
    <property type="match status" value="1"/>
</dbReference>
<protein>
    <recommendedName>
        <fullName evidence="4 7">Flagellar hook-associated protein 1</fullName>
        <shortName evidence="7">HAP1</shortName>
    </recommendedName>
</protein>
<keyword evidence="11" id="KW-1185">Reference proteome</keyword>
<evidence type="ECO:0000313" key="11">
    <source>
        <dbReference type="Proteomes" id="UP001254848"/>
    </source>
</evidence>
<dbReference type="PRINTS" id="PR01005">
    <property type="entry name" value="FLGHOOKAP1"/>
</dbReference>
<evidence type="ECO:0000256" key="7">
    <source>
        <dbReference type="RuleBase" id="RU362065"/>
    </source>
</evidence>
<comment type="caution">
    <text evidence="10">The sequence shown here is derived from an EMBL/GenBank/DDBJ whole genome shotgun (WGS) entry which is preliminary data.</text>
</comment>
<dbReference type="PANTHER" id="PTHR30033">
    <property type="entry name" value="FLAGELLAR HOOK-ASSOCIATED PROTEIN 1"/>
    <property type="match status" value="1"/>
</dbReference>
<keyword evidence="10" id="KW-0966">Cell projection</keyword>
<evidence type="ECO:0000256" key="3">
    <source>
        <dbReference type="ARBA" id="ARBA00009677"/>
    </source>
</evidence>
<sequence>MASTFGTYNVSYSGMYVSQAGLTATTNNLANVGTTGASRVRVSVTDTSTTLADGTTTTSGASVASITRARDRLLDATYRTQNADAGYWAVKSGDLEYMQELLNEYAADDGTSSDGLQQLINEFFSGWDALATDTTSTSARQQVVDSANSLIAGLTEIYGQLEQLRADAVSGTVDGVDSLNRLAEQVAELNRQIADAEVTGGEASYLRDQRDVLVDQMSALANITVYECSSGYQVTINGAALVSGYTANKLAASGSGTADDPLTITWENSGKGVSITGGSIAAYMEDADQTGYAAIDTGSLPYAFTTDAAASSVTTMMQALDDLLTTVAAKINALQSAGGGVAFFTAADTSQPLSIANIQVNASVAGDTILIVTGAEDGDNAIAAAIYDLCDEDIFSIAGLAMDVSEFYEAVISWVGTAGDNAAGSYETQSALVSQVDSQRQSIFSISLDEEMSNLIIYQEAYTANARVLSTIDGLIGDLIEDLG</sequence>
<dbReference type="InterPro" id="IPR010930">
    <property type="entry name" value="Flg_bb/hook_C_dom"/>
</dbReference>
<feature type="domain" description="Flagellar basal-body/hook protein C-terminal" evidence="8">
    <location>
        <begin position="447"/>
        <end position="480"/>
    </location>
</feature>
<evidence type="ECO:0000256" key="1">
    <source>
        <dbReference type="ARBA" id="ARBA00004365"/>
    </source>
</evidence>
<feature type="domain" description="Flagellar hook-associated protein FlgK helical" evidence="9">
    <location>
        <begin position="112"/>
        <end position="338"/>
    </location>
</feature>
<name>A0ABU3NZ84_9FIRM</name>
<evidence type="ECO:0000256" key="2">
    <source>
        <dbReference type="ARBA" id="ARBA00004613"/>
    </source>
</evidence>
<gene>
    <name evidence="7 10" type="primary">flgK</name>
    <name evidence="10" type="ORF">Q4T40_12730</name>
</gene>
<evidence type="ECO:0000256" key="6">
    <source>
        <dbReference type="ARBA" id="ARBA00023143"/>
    </source>
</evidence>
<keyword evidence="6 7" id="KW-0975">Bacterial flagellum</keyword>
<dbReference type="NCBIfam" id="TIGR02492">
    <property type="entry name" value="flgK_ends"/>
    <property type="match status" value="1"/>
</dbReference>
<comment type="subcellular location">
    <subcellularLocation>
        <location evidence="1 7">Bacterial flagellum</location>
    </subcellularLocation>
    <subcellularLocation>
        <location evidence="2 7">Secreted</location>
    </subcellularLocation>
</comment>
<dbReference type="PANTHER" id="PTHR30033:SF1">
    <property type="entry name" value="FLAGELLAR HOOK-ASSOCIATED PROTEIN 1"/>
    <property type="match status" value="1"/>
</dbReference>
<dbReference type="SUPFAM" id="SSF64518">
    <property type="entry name" value="Phase 1 flagellin"/>
    <property type="match status" value="1"/>
</dbReference>
<proteinExistence type="inferred from homology"/>
<accession>A0ABU3NZ84</accession>
<evidence type="ECO:0000256" key="4">
    <source>
        <dbReference type="ARBA" id="ARBA00016244"/>
    </source>
</evidence>
<reference evidence="10 11" key="1">
    <citation type="submission" date="2023-07" db="EMBL/GenBank/DDBJ databases">
        <title>The novel representative of Negativicutes class, Anaeroselena agilis gen. nov. sp. nov.</title>
        <authorList>
            <person name="Prokofeva M.I."/>
            <person name="Elcheninov A.G."/>
            <person name="Klyukina A."/>
            <person name="Kublanov I.V."/>
            <person name="Frolov E.N."/>
            <person name="Podosokorskaya O.A."/>
        </authorList>
    </citation>
    <scope>NUCLEOTIDE SEQUENCE [LARGE SCALE GENOMIC DNA]</scope>
    <source>
        <strain evidence="10 11">4137-cl</strain>
    </source>
</reference>
<dbReference type="InterPro" id="IPR053927">
    <property type="entry name" value="FlgK_helical"/>
</dbReference>
<keyword evidence="10" id="KW-0969">Cilium</keyword>
<dbReference type="EMBL" id="JAUOZS010000001">
    <property type="protein sequence ID" value="MDT8902113.1"/>
    <property type="molecule type" value="Genomic_DNA"/>
</dbReference>
<keyword evidence="10" id="KW-0282">Flagellum</keyword>
<evidence type="ECO:0000313" key="10">
    <source>
        <dbReference type="EMBL" id="MDT8902113.1"/>
    </source>
</evidence>
<keyword evidence="5 7" id="KW-0964">Secreted</keyword>
<evidence type="ECO:0000259" key="9">
    <source>
        <dbReference type="Pfam" id="PF22638"/>
    </source>
</evidence>
<organism evidence="10 11">
    <name type="scientific">Anaeroselena agilis</name>
    <dbReference type="NCBI Taxonomy" id="3063788"/>
    <lineage>
        <taxon>Bacteria</taxon>
        <taxon>Bacillati</taxon>
        <taxon>Bacillota</taxon>
        <taxon>Negativicutes</taxon>
        <taxon>Acetonemataceae</taxon>
        <taxon>Anaeroselena</taxon>
    </lineage>
</organism>
<dbReference type="Proteomes" id="UP001254848">
    <property type="component" value="Unassembled WGS sequence"/>
</dbReference>
<dbReference type="Pfam" id="PF22638">
    <property type="entry name" value="FlgK_D1"/>
    <property type="match status" value="1"/>
</dbReference>
<evidence type="ECO:0000256" key="5">
    <source>
        <dbReference type="ARBA" id="ARBA00022525"/>
    </source>
</evidence>
<dbReference type="RefSeq" id="WP_413780601.1">
    <property type="nucleotide sequence ID" value="NZ_JAUOZS010000001.1"/>
</dbReference>
<comment type="similarity">
    <text evidence="3 7">Belongs to the flagella basal body rod proteins family.</text>
</comment>
<dbReference type="InterPro" id="IPR002371">
    <property type="entry name" value="FlgK"/>
</dbReference>
<evidence type="ECO:0000259" key="8">
    <source>
        <dbReference type="Pfam" id="PF06429"/>
    </source>
</evidence>